<dbReference type="InterPro" id="IPR046336">
    <property type="entry name" value="Lon_prtase_N_sf"/>
</dbReference>
<dbReference type="SUPFAM" id="SSF88697">
    <property type="entry name" value="PUA domain-like"/>
    <property type="match status" value="1"/>
</dbReference>
<dbReference type="PATRIC" id="fig|1489064.4.peg.3330"/>
<protein>
    <submittedName>
        <fullName evidence="2">Peptidase S16</fullName>
    </submittedName>
</protein>
<dbReference type="EMBL" id="LAQL01000006">
    <property type="protein sequence ID" value="KLN60825.1"/>
    <property type="molecule type" value="Genomic_DNA"/>
</dbReference>
<organism evidence="2 3">
    <name type="scientific">Kiloniella spongiae</name>
    <dbReference type="NCBI Taxonomy" id="1489064"/>
    <lineage>
        <taxon>Bacteria</taxon>
        <taxon>Pseudomonadati</taxon>
        <taxon>Pseudomonadota</taxon>
        <taxon>Alphaproteobacteria</taxon>
        <taxon>Rhodospirillales</taxon>
        <taxon>Kiloniellaceae</taxon>
        <taxon>Kiloniella</taxon>
    </lineage>
</organism>
<dbReference type="Gene3D" id="2.30.130.40">
    <property type="entry name" value="LON domain-like"/>
    <property type="match status" value="1"/>
</dbReference>
<keyword evidence="3" id="KW-1185">Reference proteome</keyword>
<dbReference type="STRING" id="1489064.WH96_10175"/>
<evidence type="ECO:0000313" key="3">
    <source>
        <dbReference type="Proteomes" id="UP000035444"/>
    </source>
</evidence>
<dbReference type="Proteomes" id="UP000035444">
    <property type="component" value="Unassembled WGS sequence"/>
</dbReference>
<dbReference type="PANTHER" id="PTHR46732">
    <property type="entry name" value="ATP-DEPENDENT PROTEASE LA (LON) DOMAIN PROTEIN"/>
    <property type="match status" value="1"/>
</dbReference>
<dbReference type="InterPro" id="IPR015947">
    <property type="entry name" value="PUA-like_sf"/>
</dbReference>
<accession>A0A0H2MVT1</accession>
<reference evidence="2 3" key="1">
    <citation type="submission" date="2015-03" db="EMBL/GenBank/DDBJ databases">
        <title>Genome Sequence of Kiloniella spongiae MEBiC09566, isolated from a marine sponge.</title>
        <authorList>
            <person name="Shao Z."/>
            <person name="Wang L."/>
            <person name="Li X."/>
        </authorList>
    </citation>
    <scope>NUCLEOTIDE SEQUENCE [LARGE SCALE GENOMIC DNA]</scope>
    <source>
        <strain evidence="2 3">MEBiC09566</strain>
    </source>
</reference>
<evidence type="ECO:0000313" key="2">
    <source>
        <dbReference type="EMBL" id="KLN60825.1"/>
    </source>
</evidence>
<sequence length="233" mass="26313">MTGGIFDPKFNELPNELPVFPLEGALLLPGGTLPLNIFEPRYLTMIDHALGQSRCIGMIQPNNKSAHGILDKGAIDQDTLDDDDVSLYKIGCLGRITSFMETDDGRYLISLQGLIRYNVAEETPAEFGYRRVIPDYNPYRPDLENTESEDLDRTRLLSCLRNYFDLNNIDADWKAIEHTNNHRLVNTLAMICPFSSAEKQAILEASTLVQRADIMETIMDMAVHQSNQNFAKQ</sequence>
<dbReference type="Pfam" id="PF02190">
    <property type="entry name" value="LON_substr_bdg"/>
    <property type="match status" value="1"/>
</dbReference>
<gene>
    <name evidence="2" type="ORF">WH96_10175</name>
</gene>
<proteinExistence type="predicted"/>
<dbReference type="RefSeq" id="WP_047764038.1">
    <property type="nucleotide sequence ID" value="NZ_LAQL01000006.1"/>
</dbReference>
<dbReference type="SMART" id="SM00464">
    <property type="entry name" value="LON"/>
    <property type="match status" value="1"/>
</dbReference>
<dbReference type="PANTHER" id="PTHR46732:SF8">
    <property type="entry name" value="ATP-DEPENDENT PROTEASE LA (LON) DOMAIN PROTEIN"/>
    <property type="match status" value="1"/>
</dbReference>
<name>A0A0H2MVT1_9PROT</name>
<dbReference type="InterPro" id="IPR003111">
    <property type="entry name" value="Lon_prtase_N"/>
</dbReference>
<feature type="domain" description="Lon N-terminal" evidence="1">
    <location>
        <begin position="17"/>
        <end position="223"/>
    </location>
</feature>
<comment type="caution">
    <text evidence="2">The sequence shown here is derived from an EMBL/GenBank/DDBJ whole genome shotgun (WGS) entry which is preliminary data.</text>
</comment>
<dbReference type="PROSITE" id="PS51787">
    <property type="entry name" value="LON_N"/>
    <property type="match status" value="1"/>
</dbReference>
<evidence type="ECO:0000259" key="1">
    <source>
        <dbReference type="PROSITE" id="PS51787"/>
    </source>
</evidence>
<dbReference type="AlphaFoldDB" id="A0A0H2MVT1"/>
<dbReference type="OrthoDB" id="9806457at2"/>